<dbReference type="PANTHER" id="PTHR37540:SF5">
    <property type="entry name" value="TRANSCRIPTION FACTOR DOMAIN-CONTAINING PROTEIN"/>
    <property type="match status" value="1"/>
</dbReference>
<evidence type="ECO:0000256" key="1">
    <source>
        <dbReference type="SAM" id="MobiDB-lite"/>
    </source>
</evidence>
<organism evidence="2 3">
    <name type="scientific">Pseudocercospora fuligena</name>
    <dbReference type="NCBI Taxonomy" id="685502"/>
    <lineage>
        <taxon>Eukaryota</taxon>
        <taxon>Fungi</taxon>
        <taxon>Dikarya</taxon>
        <taxon>Ascomycota</taxon>
        <taxon>Pezizomycotina</taxon>
        <taxon>Dothideomycetes</taxon>
        <taxon>Dothideomycetidae</taxon>
        <taxon>Mycosphaerellales</taxon>
        <taxon>Mycosphaerellaceae</taxon>
        <taxon>Pseudocercospora</taxon>
    </lineage>
</organism>
<comment type="caution">
    <text evidence="2">The sequence shown here is derived from an EMBL/GenBank/DDBJ whole genome shotgun (WGS) entry which is preliminary data.</text>
</comment>
<accession>A0A8H6RE19</accession>
<dbReference type="Pfam" id="PF11951">
    <property type="entry name" value="Fungal_trans_2"/>
    <property type="match status" value="1"/>
</dbReference>
<feature type="compositionally biased region" description="Basic residues" evidence="1">
    <location>
        <begin position="30"/>
        <end position="48"/>
    </location>
</feature>
<dbReference type="OrthoDB" id="3635505at2759"/>
<dbReference type="InterPro" id="IPR021858">
    <property type="entry name" value="Fun_TF"/>
</dbReference>
<evidence type="ECO:0000313" key="2">
    <source>
        <dbReference type="EMBL" id="KAF7188912.1"/>
    </source>
</evidence>
<dbReference type="Proteomes" id="UP000660729">
    <property type="component" value="Unassembled WGS sequence"/>
</dbReference>
<feature type="region of interest" description="Disordered" evidence="1">
    <location>
        <begin position="1"/>
        <end position="95"/>
    </location>
</feature>
<sequence length="395" mass="43388">MKQTSGTSLPTRPQLFFVEEAGVKGAQRSKQSRAHVARVNRQRQKLKHQAGAGAQAGTGSSSNSSSGTSTPTTAASSRKKSNSSQNSKDDVDTAEGASDVSMTLARRYHASAVVSKTVAPVFGGVTINAFDQRQSTDAADMATYCFVIQGNIMDSWLNPRHKPTWWASKPKFESIWNPESYMQRLESALSGMTSDVEGSHFAYAVPGGLPAGMLRTFQRLAALDKLLDDFSNRVVSRTEEFAVSQLATATQHELLSIPPWDEVHTDQRQDFLMASYEACRIACLIYSLSVVLPVKTTDPWLEKLLKQLRQLLEVSVTDLWTEQGTLLLIWTLFVGGMSAFSTSHCSFFVNYLRTVLQTDSRTSWPGVKSVLEGFLWRDAACGSGAAILWQALQLD</sequence>
<dbReference type="EMBL" id="JABCIY010000204">
    <property type="protein sequence ID" value="KAF7188912.1"/>
    <property type="molecule type" value="Genomic_DNA"/>
</dbReference>
<proteinExistence type="predicted"/>
<dbReference type="AlphaFoldDB" id="A0A8H6RE19"/>
<feature type="compositionally biased region" description="Polar residues" evidence="1">
    <location>
        <begin position="1"/>
        <end position="11"/>
    </location>
</feature>
<feature type="compositionally biased region" description="Low complexity" evidence="1">
    <location>
        <begin position="50"/>
        <end position="86"/>
    </location>
</feature>
<name>A0A8H6RE19_9PEZI</name>
<evidence type="ECO:0000313" key="3">
    <source>
        <dbReference type="Proteomes" id="UP000660729"/>
    </source>
</evidence>
<protein>
    <submittedName>
        <fullName evidence="2">Uncharacterized protein</fullName>
    </submittedName>
</protein>
<keyword evidence="3" id="KW-1185">Reference proteome</keyword>
<gene>
    <name evidence="2" type="ORF">HII31_09835</name>
</gene>
<reference evidence="2" key="1">
    <citation type="submission" date="2020-04" db="EMBL/GenBank/DDBJ databases">
        <title>Draft genome resource of the tomato pathogen Pseudocercospora fuligena.</title>
        <authorList>
            <person name="Zaccaron A."/>
        </authorList>
    </citation>
    <scope>NUCLEOTIDE SEQUENCE</scope>
    <source>
        <strain evidence="2">PF001</strain>
    </source>
</reference>
<dbReference type="PANTHER" id="PTHR37540">
    <property type="entry name" value="TRANSCRIPTION FACTOR (ACR-2), PUTATIVE-RELATED-RELATED"/>
    <property type="match status" value="1"/>
</dbReference>